<dbReference type="SUPFAM" id="SSF55874">
    <property type="entry name" value="ATPase domain of HSP90 chaperone/DNA topoisomerase II/histidine kinase"/>
    <property type="match status" value="1"/>
</dbReference>
<dbReference type="InterPro" id="IPR036890">
    <property type="entry name" value="HATPase_C_sf"/>
</dbReference>
<dbReference type="EC" id="2.7.13.3" evidence="3"/>
<evidence type="ECO:0000256" key="9">
    <source>
        <dbReference type="ARBA" id="ARBA00023136"/>
    </source>
</evidence>
<keyword evidence="9 10" id="KW-0472">Membrane</keyword>
<evidence type="ECO:0000313" key="14">
    <source>
        <dbReference type="Proteomes" id="UP000069632"/>
    </source>
</evidence>
<evidence type="ECO:0000256" key="7">
    <source>
        <dbReference type="ARBA" id="ARBA00022777"/>
    </source>
</evidence>
<keyword evidence="6 10" id="KW-0812">Transmembrane</keyword>
<feature type="domain" description="HAMP" evidence="12">
    <location>
        <begin position="156"/>
        <end position="208"/>
    </location>
</feature>
<name>A0A128EI60_9BACT</name>
<dbReference type="InterPro" id="IPR050398">
    <property type="entry name" value="HssS/ArlS-like"/>
</dbReference>
<keyword evidence="8 10" id="KW-1133">Transmembrane helix</keyword>
<dbReference type="InterPro" id="IPR003660">
    <property type="entry name" value="HAMP_dom"/>
</dbReference>
<dbReference type="InterPro" id="IPR005467">
    <property type="entry name" value="His_kinase_dom"/>
</dbReference>
<evidence type="ECO:0000256" key="6">
    <source>
        <dbReference type="ARBA" id="ARBA00022692"/>
    </source>
</evidence>
<feature type="transmembrane region" description="Helical" evidence="10">
    <location>
        <begin position="136"/>
        <end position="156"/>
    </location>
</feature>
<gene>
    <name evidence="13" type="primary">cssS</name>
    <name evidence="13" type="ORF">ERS672216_01338</name>
</gene>
<dbReference type="InterPro" id="IPR047994">
    <property type="entry name" value="ArsS-like"/>
</dbReference>
<evidence type="ECO:0000313" key="13">
    <source>
        <dbReference type="EMBL" id="CZE48297.1"/>
    </source>
</evidence>
<dbReference type="Gene3D" id="3.30.565.10">
    <property type="entry name" value="Histidine kinase-like ATPase, C-terminal domain"/>
    <property type="match status" value="1"/>
</dbReference>
<evidence type="ECO:0000256" key="1">
    <source>
        <dbReference type="ARBA" id="ARBA00000085"/>
    </source>
</evidence>
<feature type="domain" description="Histidine kinase" evidence="11">
    <location>
        <begin position="216"/>
        <end position="402"/>
    </location>
</feature>
<dbReference type="CDD" id="cd06225">
    <property type="entry name" value="HAMP"/>
    <property type="match status" value="1"/>
</dbReference>
<dbReference type="SUPFAM" id="SSF47384">
    <property type="entry name" value="Homodimeric domain of signal transducing histidine kinase"/>
    <property type="match status" value="1"/>
</dbReference>
<protein>
    <recommendedName>
        <fullName evidence="3">histidine kinase</fullName>
        <ecNumber evidence="3">2.7.13.3</ecNumber>
    </recommendedName>
</protein>
<dbReference type="EMBL" id="FIZP01000007">
    <property type="protein sequence ID" value="CZE48297.1"/>
    <property type="molecule type" value="Genomic_DNA"/>
</dbReference>
<evidence type="ECO:0000256" key="10">
    <source>
        <dbReference type="SAM" id="Phobius"/>
    </source>
</evidence>
<dbReference type="PROSITE" id="PS50109">
    <property type="entry name" value="HIS_KIN"/>
    <property type="match status" value="1"/>
</dbReference>
<dbReference type="CDD" id="cd00082">
    <property type="entry name" value="HisKA"/>
    <property type="match status" value="1"/>
</dbReference>
<evidence type="ECO:0000256" key="5">
    <source>
        <dbReference type="ARBA" id="ARBA00022679"/>
    </source>
</evidence>
<keyword evidence="7 13" id="KW-0418">Kinase</keyword>
<dbReference type="PANTHER" id="PTHR45528">
    <property type="entry name" value="SENSOR HISTIDINE KINASE CPXA"/>
    <property type="match status" value="1"/>
</dbReference>
<dbReference type="SUPFAM" id="SSF158472">
    <property type="entry name" value="HAMP domain-like"/>
    <property type="match status" value="1"/>
</dbReference>
<dbReference type="Pfam" id="PF00672">
    <property type="entry name" value="HAMP"/>
    <property type="match status" value="1"/>
</dbReference>
<evidence type="ECO:0000256" key="4">
    <source>
        <dbReference type="ARBA" id="ARBA00022553"/>
    </source>
</evidence>
<sequence>MKRSSIFYTITFIFILAIISISLAFLWLMDYDKQNYTRELNAKYSIVSRATLLHMTGLITDDDYESQMKNFKMPEVVDKTRKNYILNSATIIQEITADIGSSAILLHKKKHFLRIRHADTTMLLQDSDYQPYRYDIIKVIFSLVFLTVLITYIFIIRKIKPLRRLKRQINKFANGDLDISNVSTGNDEISEVADAFYNSVMQIKKLNESRQLFLRNIMHELKTPITKGRITVEMIEKGKYQDRLISVFEKLEDLINEFAAVERATAGIGLNEMGEFSLQELIDEAIKLAMIDKNRVEIMFEEDIMLQVDFKLFSIAIKNMIDNGMKYSLDRKIKILANQNSIEFHTLGSKLDQQLEFYIEPFSKGKNAKQSFGLGLYIVDNILKSHGLKFSYKHTDEINIFSFENIDKIIIKEDFQSLDDIDNVS</sequence>
<dbReference type="Proteomes" id="UP000069632">
    <property type="component" value="Unassembled WGS sequence"/>
</dbReference>
<evidence type="ECO:0000256" key="8">
    <source>
        <dbReference type="ARBA" id="ARBA00022989"/>
    </source>
</evidence>
<dbReference type="SMART" id="SM00388">
    <property type="entry name" value="HisKA"/>
    <property type="match status" value="1"/>
</dbReference>
<organism evidence="13 14">
    <name type="scientific">Campylobacter geochelonis</name>
    <dbReference type="NCBI Taxonomy" id="1780362"/>
    <lineage>
        <taxon>Bacteria</taxon>
        <taxon>Pseudomonadati</taxon>
        <taxon>Campylobacterota</taxon>
        <taxon>Epsilonproteobacteria</taxon>
        <taxon>Campylobacterales</taxon>
        <taxon>Campylobacteraceae</taxon>
        <taxon>Campylobacter</taxon>
    </lineage>
</organism>
<dbReference type="GO" id="GO:0000155">
    <property type="term" value="F:phosphorelay sensor kinase activity"/>
    <property type="evidence" value="ECO:0007669"/>
    <property type="project" value="InterPro"/>
</dbReference>
<keyword evidence="5 13" id="KW-0808">Transferase</keyword>
<evidence type="ECO:0000259" key="11">
    <source>
        <dbReference type="PROSITE" id="PS50109"/>
    </source>
</evidence>
<dbReference type="InterPro" id="IPR003661">
    <property type="entry name" value="HisK_dim/P_dom"/>
</dbReference>
<dbReference type="RefSeq" id="WP_075540340.1">
    <property type="nucleotide sequence ID" value="NZ_CP053844.1"/>
</dbReference>
<dbReference type="InterPro" id="IPR036097">
    <property type="entry name" value="HisK_dim/P_sf"/>
</dbReference>
<comment type="subcellular location">
    <subcellularLocation>
        <location evidence="2">Membrane</location>
        <topology evidence="2">Multi-pass membrane protein</topology>
    </subcellularLocation>
</comment>
<dbReference type="AlphaFoldDB" id="A0A128EI60"/>
<dbReference type="OrthoDB" id="9812241at2"/>
<accession>A0A128EI60</accession>
<dbReference type="Gene3D" id="1.10.287.130">
    <property type="match status" value="1"/>
</dbReference>
<keyword evidence="4" id="KW-0597">Phosphoprotein</keyword>
<proteinExistence type="predicted"/>
<evidence type="ECO:0000256" key="3">
    <source>
        <dbReference type="ARBA" id="ARBA00012438"/>
    </source>
</evidence>
<evidence type="ECO:0000259" key="12">
    <source>
        <dbReference type="PROSITE" id="PS50885"/>
    </source>
</evidence>
<reference evidence="13 14" key="1">
    <citation type="submission" date="2016-02" db="EMBL/GenBank/DDBJ databases">
        <authorList>
            <consortium name="Pathogen Informatics"/>
        </authorList>
    </citation>
    <scope>NUCLEOTIDE SEQUENCE [LARGE SCALE GENOMIC DNA]</scope>
    <source>
        <strain evidence="13 14">RC20</strain>
    </source>
</reference>
<dbReference type="NCBIfam" id="NF038389">
    <property type="entry name" value="ArsS_fam_HK"/>
    <property type="match status" value="1"/>
</dbReference>
<evidence type="ECO:0000256" key="2">
    <source>
        <dbReference type="ARBA" id="ARBA00004141"/>
    </source>
</evidence>
<comment type="catalytic activity">
    <reaction evidence="1">
        <text>ATP + protein L-histidine = ADP + protein N-phospho-L-histidine.</text>
        <dbReference type="EC" id="2.7.13.3"/>
    </reaction>
</comment>
<dbReference type="PROSITE" id="PS50885">
    <property type="entry name" value="HAMP"/>
    <property type="match status" value="1"/>
</dbReference>
<dbReference type="PANTHER" id="PTHR45528:SF12">
    <property type="entry name" value="SENSOR HISTIDINE KINASE ARSS"/>
    <property type="match status" value="1"/>
</dbReference>
<feature type="transmembrane region" description="Helical" evidence="10">
    <location>
        <begin position="7"/>
        <end position="29"/>
    </location>
</feature>
<keyword evidence="14" id="KW-1185">Reference proteome</keyword>
<dbReference type="GO" id="GO:0016020">
    <property type="term" value="C:membrane"/>
    <property type="evidence" value="ECO:0007669"/>
    <property type="project" value="UniProtKB-SubCell"/>
</dbReference>